<dbReference type="AlphaFoldDB" id="A0A7S1H315"/>
<feature type="region of interest" description="Disordered" evidence="1">
    <location>
        <begin position="187"/>
        <end position="259"/>
    </location>
</feature>
<protein>
    <submittedName>
        <fullName evidence="2">Uncharacterized protein</fullName>
    </submittedName>
</protein>
<evidence type="ECO:0000256" key="1">
    <source>
        <dbReference type="SAM" id="MobiDB-lite"/>
    </source>
</evidence>
<dbReference type="EMBL" id="HBFY01002812">
    <property type="protein sequence ID" value="CAD8962010.1"/>
    <property type="molecule type" value="Transcribed_RNA"/>
</dbReference>
<proteinExistence type="predicted"/>
<organism evidence="2">
    <name type="scientific">Thalassionema nitzschioides</name>
    <dbReference type="NCBI Taxonomy" id="33649"/>
    <lineage>
        <taxon>Eukaryota</taxon>
        <taxon>Sar</taxon>
        <taxon>Stramenopiles</taxon>
        <taxon>Ochrophyta</taxon>
        <taxon>Bacillariophyta</taxon>
        <taxon>Fragilariophyceae</taxon>
        <taxon>Fragilariophycidae</taxon>
        <taxon>Thalassionemales</taxon>
        <taxon>Thalassionemataceae</taxon>
        <taxon>Thalassionema</taxon>
    </lineage>
</organism>
<reference evidence="2" key="1">
    <citation type="submission" date="2021-01" db="EMBL/GenBank/DDBJ databases">
        <authorList>
            <person name="Corre E."/>
            <person name="Pelletier E."/>
            <person name="Niang G."/>
            <person name="Scheremetjew M."/>
            <person name="Finn R."/>
            <person name="Kale V."/>
            <person name="Holt S."/>
            <person name="Cochrane G."/>
            <person name="Meng A."/>
            <person name="Brown T."/>
            <person name="Cohen L."/>
        </authorList>
    </citation>
    <scope>NUCLEOTIDE SEQUENCE</scope>
</reference>
<accession>A0A7S1H315</accession>
<evidence type="ECO:0000313" key="2">
    <source>
        <dbReference type="EMBL" id="CAD8962010.1"/>
    </source>
</evidence>
<feature type="region of interest" description="Disordered" evidence="1">
    <location>
        <begin position="139"/>
        <end position="170"/>
    </location>
</feature>
<feature type="compositionally biased region" description="Basic and acidic residues" evidence="1">
    <location>
        <begin position="139"/>
        <end position="169"/>
    </location>
</feature>
<sequence>MYPPFANPYGPPHLPYQQAPPHMPPPHYYDPNLAPHGPYEQPPGGGPQGYQQDRKIEDNDDEDDSSNNQEDELGTYGAAARMKMYVKSKVPTRQEILDRRSRKNAQSRARAAKLRERIGEIKDKSDIELNEEEKAMIDQYENRRSRKNDRSRERAIEKKSEIDRILNKPDRKRTKLEKQFLETALTAKQRKNEGDRLRRQRIKMMGKKSGSRGNLSYGSGSGDIPMSPLPSQFGSGGYSGAATYPSPPKEIACEGKELK</sequence>
<feature type="compositionally biased region" description="Pro residues" evidence="1">
    <location>
        <begin position="1"/>
        <end position="14"/>
    </location>
</feature>
<feature type="region of interest" description="Disordered" evidence="1">
    <location>
        <begin position="91"/>
        <end position="111"/>
    </location>
</feature>
<feature type="compositionally biased region" description="Acidic residues" evidence="1">
    <location>
        <begin position="58"/>
        <end position="73"/>
    </location>
</feature>
<gene>
    <name evidence="2" type="ORF">TNIT0693_LOCUS1118</name>
</gene>
<feature type="region of interest" description="Disordered" evidence="1">
    <location>
        <begin position="1"/>
        <end position="79"/>
    </location>
</feature>
<feature type="compositionally biased region" description="Basic residues" evidence="1">
    <location>
        <begin position="198"/>
        <end position="210"/>
    </location>
</feature>
<name>A0A7S1H315_9STRA</name>